<dbReference type="OrthoDB" id="251887at2759"/>
<dbReference type="OMA" id="SSEWWRW"/>
<evidence type="ECO:0000313" key="1">
    <source>
        <dbReference type="EMBL" id="RNE99914.1"/>
    </source>
</evidence>
<dbReference type="GeneID" id="40331863"/>
<dbReference type="AlphaFoldDB" id="A0A3R7K0Z2"/>
<reference evidence="1 2" key="1">
    <citation type="journal article" date="2018" name="BMC Genomics">
        <title>Genomic comparison of Trypanosoma conorhini and Trypanosoma rangeli to Trypanosoma cruzi strains of high and low virulence.</title>
        <authorList>
            <person name="Bradwell K.R."/>
            <person name="Koparde V.N."/>
            <person name="Matveyev A.V."/>
            <person name="Serrano M.G."/>
            <person name="Alves J.M."/>
            <person name="Parikh H."/>
            <person name="Huang B."/>
            <person name="Lee V."/>
            <person name="Espinosa-Alvarez O."/>
            <person name="Ortiz P.A."/>
            <person name="Costa-Martins A.G."/>
            <person name="Teixeira M.M."/>
            <person name="Buck G.A."/>
        </authorList>
    </citation>
    <scope>NUCLEOTIDE SEQUENCE [LARGE SCALE GENOMIC DNA]</scope>
    <source>
        <strain evidence="1 2">AM80</strain>
    </source>
</reference>
<keyword evidence="2" id="KW-1185">Reference proteome</keyword>
<proteinExistence type="predicted"/>
<accession>A0A3R7K0Z2</accession>
<gene>
    <name evidence="1" type="ORF">TraAM80_07930</name>
</gene>
<name>A0A3R7K0Z2_TRYRA</name>
<comment type="caution">
    <text evidence="1">The sequence shown here is derived from an EMBL/GenBank/DDBJ whole genome shotgun (WGS) entry which is preliminary data.</text>
</comment>
<evidence type="ECO:0000313" key="2">
    <source>
        <dbReference type="Proteomes" id="UP000283634"/>
    </source>
</evidence>
<sequence>MVGTWLRGQVVKCSADHGVGAIKPFLQAVTVAYSREGALLNVKPTDHIMFFFDDIHTKGGKRPLYAKSQERLTAVLPIIHMGSVVSFTLRHRVFLQKDLMVGACQGIEADRVTVDGEASLKTSSHCLSSIEWLTWREEQRCLESLLQKRGQIDAPITHSDILDSFSVMPIEF</sequence>
<dbReference type="EMBL" id="MKGL01000357">
    <property type="protein sequence ID" value="RNE99914.1"/>
    <property type="molecule type" value="Genomic_DNA"/>
</dbReference>
<dbReference type="Proteomes" id="UP000283634">
    <property type="component" value="Unassembled WGS sequence"/>
</dbReference>
<protein>
    <submittedName>
        <fullName evidence="1">Uncharacterized protein</fullName>
    </submittedName>
</protein>
<dbReference type="RefSeq" id="XP_029235469.1">
    <property type="nucleotide sequence ID" value="XM_029384697.1"/>
</dbReference>
<organism evidence="1 2">
    <name type="scientific">Trypanosoma rangeli</name>
    <dbReference type="NCBI Taxonomy" id="5698"/>
    <lineage>
        <taxon>Eukaryota</taxon>
        <taxon>Discoba</taxon>
        <taxon>Euglenozoa</taxon>
        <taxon>Kinetoplastea</taxon>
        <taxon>Metakinetoplastina</taxon>
        <taxon>Trypanosomatida</taxon>
        <taxon>Trypanosomatidae</taxon>
        <taxon>Trypanosoma</taxon>
        <taxon>Herpetosoma</taxon>
    </lineage>
</organism>